<dbReference type="EMBL" id="LBHB01000003">
    <property type="protein sequence ID" value="KLE33924.1"/>
    <property type="molecule type" value="Genomic_DNA"/>
</dbReference>
<keyword evidence="2" id="KW-1185">Reference proteome</keyword>
<dbReference type="Proteomes" id="UP000053464">
    <property type="component" value="Unassembled WGS sequence"/>
</dbReference>
<name>A0A0G9MTN8_9SPHN</name>
<reference evidence="1 2" key="1">
    <citation type="submission" date="2015-04" db="EMBL/GenBank/DDBJ databases">
        <title>The draft genome sequence of Erythrobacter luteus KA37.</title>
        <authorList>
            <person name="Zhuang L."/>
            <person name="Liu Y."/>
            <person name="Shao Z."/>
        </authorList>
    </citation>
    <scope>NUCLEOTIDE SEQUENCE [LARGE SCALE GENOMIC DNA]</scope>
    <source>
        <strain evidence="1 2">KA37</strain>
    </source>
</reference>
<accession>A0A0G9MTN8</accession>
<gene>
    <name evidence="1" type="ORF">AAW00_11695</name>
</gene>
<sequence length="227" mass="23989">MQSAAEFRQSAPSRWSGDSWALFRQGSDSALSALRPSYGRSQAGAVLRYDLGQGSSRRPQAYARATTALAGPKQRELAAGLSTRPFGSVPMRAHVEGRIFDTQFGTETRAAAFVVTELPMAELPGGFSAETYAQTGYVTGEFATPFVDGQMRVSRPFKQGRGYRLEAGAGAWGGAQEGTGRLDIGPTASITVPLGRVNARLSADYRFRVAGDAEPASGPALTLSAGF</sequence>
<protein>
    <recommendedName>
        <fullName evidence="3">Autotransporter domain-containing protein</fullName>
    </recommendedName>
</protein>
<evidence type="ECO:0008006" key="3">
    <source>
        <dbReference type="Google" id="ProtNLM"/>
    </source>
</evidence>
<evidence type="ECO:0000313" key="2">
    <source>
        <dbReference type="Proteomes" id="UP000053464"/>
    </source>
</evidence>
<evidence type="ECO:0000313" key="1">
    <source>
        <dbReference type="EMBL" id="KLE33924.1"/>
    </source>
</evidence>
<proteinExistence type="predicted"/>
<comment type="caution">
    <text evidence="1">The sequence shown here is derived from an EMBL/GenBank/DDBJ whole genome shotgun (WGS) entry which is preliminary data.</text>
</comment>
<dbReference type="PATRIC" id="fig|1581420.6.peg.2392"/>
<organism evidence="1 2">
    <name type="scientific">Aurantiacibacter luteus</name>
    <dbReference type="NCBI Taxonomy" id="1581420"/>
    <lineage>
        <taxon>Bacteria</taxon>
        <taxon>Pseudomonadati</taxon>
        <taxon>Pseudomonadota</taxon>
        <taxon>Alphaproteobacteria</taxon>
        <taxon>Sphingomonadales</taxon>
        <taxon>Erythrobacteraceae</taxon>
        <taxon>Aurantiacibacter</taxon>
    </lineage>
</organism>
<dbReference type="AlphaFoldDB" id="A0A0G9MTN8"/>
<dbReference type="STRING" id="1581420.AAW00_11695"/>